<protein>
    <submittedName>
        <fullName evidence="1">Uncharacterized protein</fullName>
    </submittedName>
</protein>
<evidence type="ECO:0000313" key="2">
    <source>
        <dbReference type="Proteomes" id="UP001153332"/>
    </source>
</evidence>
<sequence>MDFSATNETLLAAAESGDIPAVKTHLYSWMDPDTSGTAGWTPLHFASKAGYIEIADLLLEYSANPNLKESTGATPLHYAAQHGHDVIVQLLLDYKANPKIVNNRGLTPLHCAVHGGNVIVVKLLLEHGANRYAKDSDGSIPLHGARSENITRLLLGQTVSKPEQDTMSPTFPITINDITLSPWPVLAADASDTNYVVVQTRGKLDLPKMRGLEDAGLDHIAYVSKNTYLCQYLATDLNKIRQMWHVIFADVYRGEFKLPRTLLQAHHDQDYKIYIFYHKGVSNLDDLQRRILDDSRVNASAVEFFNSEARLTIQGQHLRRITLIDEVYNIKECTS</sequence>
<proteinExistence type="predicted"/>
<reference evidence="1" key="1">
    <citation type="submission" date="2022-12" db="EMBL/GenBank/DDBJ databases">
        <title>Genome Sequence of Lasiodiplodia mahajangana.</title>
        <authorList>
            <person name="Buettner E."/>
        </authorList>
    </citation>
    <scope>NUCLEOTIDE SEQUENCE</scope>
    <source>
        <strain evidence="1">VT137</strain>
    </source>
</reference>
<comment type="caution">
    <text evidence="1">The sequence shown here is derived from an EMBL/GenBank/DDBJ whole genome shotgun (WGS) entry which is preliminary data.</text>
</comment>
<accession>A0ACC2JFP6</accession>
<keyword evidence="2" id="KW-1185">Reference proteome</keyword>
<gene>
    <name evidence="1" type="ORF">O1611_g7332</name>
</gene>
<organism evidence="1 2">
    <name type="scientific">Lasiodiplodia mahajangana</name>
    <dbReference type="NCBI Taxonomy" id="1108764"/>
    <lineage>
        <taxon>Eukaryota</taxon>
        <taxon>Fungi</taxon>
        <taxon>Dikarya</taxon>
        <taxon>Ascomycota</taxon>
        <taxon>Pezizomycotina</taxon>
        <taxon>Dothideomycetes</taxon>
        <taxon>Dothideomycetes incertae sedis</taxon>
        <taxon>Botryosphaeriales</taxon>
        <taxon>Botryosphaeriaceae</taxon>
        <taxon>Lasiodiplodia</taxon>
    </lineage>
</organism>
<dbReference type="Proteomes" id="UP001153332">
    <property type="component" value="Unassembled WGS sequence"/>
</dbReference>
<evidence type="ECO:0000313" key="1">
    <source>
        <dbReference type="EMBL" id="KAJ8126307.1"/>
    </source>
</evidence>
<dbReference type="EMBL" id="JAPUUL010001919">
    <property type="protein sequence ID" value="KAJ8126307.1"/>
    <property type="molecule type" value="Genomic_DNA"/>
</dbReference>
<name>A0ACC2JFP6_9PEZI</name>